<evidence type="ECO:0000256" key="2">
    <source>
        <dbReference type="ARBA" id="ARBA00007991"/>
    </source>
</evidence>
<dbReference type="PANTHER" id="PTHR12363">
    <property type="entry name" value="TRANSPORTIN 3 AND IMPORTIN 13"/>
    <property type="match status" value="1"/>
</dbReference>
<protein>
    <recommendedName>
        <fullName evidence="7">HEAT repeat protein</fullName>
    </recommendedName>
</protein>
<dbReference type="GO" id="GO:0006606">
    <property type="term" value="P:protein import into nucleus"/>
    <property type="evidence" value="ECO:0007669"/>
    <property type="project" value="TreeGrafter"/>
</dbReference>
<dbReference type="Proteomes" id="UP000054047">
    <property type="component" value="Unassembled WGS sequence"/>
</dbReference>
<reference evidence="5 6" key="1">
    <citation type="submission" date="2013-12" db="EMBL/GenBank/DDBJ databases">
        <title>Draft genome of the parsitic nematode Ancylostoma duodenale.</title>
        <authorList>
            <person name="Mitreva M."/>
        </authorList>
    </citation>
    <scope>NUCLEOTIDE SEQUENCE [LARGE SCALE GENOMIC DNA]</scope>
    <source>
        <strain evidence="5 6">Zhejiang</strain>
    </source>
</reference>
<evidence type="ECO:0008006" key="7">
    <source>
        <dbReference type="Google" id="ProtNLM"/>
    </source>
</evidence>
<dbReference type="EMBL" id="KN727102">
    <property type="protein sequence ID" value="KIH66474.1"/>
    <property type="molecule type" value="Genomic_DNA"/>
</dbReference>
<evidence type="ECO:0000256" key="4">
    <source>
        <dbReference type="ARBA" id="ARBA00023242"/>
    </source>
</evidence>
<comment type="similarity">
    <text evidence="2">Belongs to the importin beta family.</text>
</comment>
<keyword evidence="4" id="KW-0539">Nucleus</keyword>
<organism evidence="5 6">
    <name type="scientific">Ancylostoma duodenale</name>
    <dbReference type="NCBI Taxonomy" id="51022"/>
    <lineage>
        <taxon>Eukaryota</taxon>
        <taxon>Metazoa</taxon>
        <taxon>Ecdysozoa</taxon>
        <taxon>Nematoda</taxon>
        <taxon>Chromadorea</taxon>
        <taxon>Rhabditida</taxon>
        <taxon>Rhabditina</taxon>
        <taxon>Rhabditomorpha</taxon>
        <taxon>Strongyloidea</taxon>
        <taxon>Ancylostomatidae</taxon>
        <taxon>Ancylostomatinae</taxon>
        <taxon>Ancylostoma</taxon>
    </lineage>
</organism>
<dbReference type="InterPro" id="IPR011989">
    <property type="entry name" value="ARM-like"/>
</dbReference>
<dbReference type="SUPFAM" id="SSF48371">
    <property type="entry name" value="ARM repeat"/>
    <property type="match status" value="1"/>
</dbReference>
<dbReference type="InterPro" id="IPR016024">
    <property type="entry name" value="ARM-type_fold"/>
</dbReference>
<keyword evidence="3" id="KW-0813">Transport</keyword>
<name>A0A0C2H4L4_9BILA</name>
<dbReference type="OrthoDB" id="2016913at2759"/>
<gene>
    <name evidence="5" type="ORF">ANCDUO_03196</name>
</gene>
<keyword evidence="6" id="KW-1185">Reference proteome</keyword>
<dbReference type="PANTHER" id="PTHR12363:SF33">
    <property type="entry name" value="IMPORTIN-13"/>
    <property type="match status" value="1"/>
</dbReference>
<proteinExistence type="inferred from homology"/>
<evidence type="ECO:0000313" key="6">
    <source>
        <dbReference type="Proteomes" id="UP000054047"/>
    </source>
</evidence>
<dbReference type="Gene3D" id="1.25.10.10">
    <property type="entry name" value="Leucine-rich Repeat Variant"/>
    <property type="match status" value="2"/>
</dbReference>
<evidence type="ECO:0000313" key="5">
    <source>
        <dbReference type="EMBL" id="KIH66474.1"/>
    </source>
</evidence>
<sequence length="479" mass="53803">MISDLPAQFFTTLRESIGSFSSTSKYDENRNIATAVSSYYASVCRNAITKMSFPPSECFKEYDKVQREQFHRSGEMGLASDSLLFIKIMYRLARSEVSVDAYFMMGRDTLAFLNQELEEAIAKENLCRIECVVYLWENVADYLSEEDYIEICQNLELCTRLSGIGESTDADRLANTVMRHLHALSHLVQEHDNAAELECHVVRLVLPFIQRKGVSTEALRTLEKFVSERSKGIMRVGDEISQCCYSFFMDEANSQQQRLEALKCIGYILSMKPSDDIMVCDAVRSAVSNFPPEHLPEMLPLVSQLLCNALFTNPTAGCALAKTAVLIMKKNYKMLRANGEESLPSISNAILIAGQTLAESREPCVVRLASQVLAVIATQCTSYGDDAPRLLLARHGPELVKTIFIRIQADLIRATVESMAEVLFFFAKEFPSETRSVLNGLENGDSPLVAAMFREIGNLRNFKQMTLRLNMASRKDIRS</sequence>
<evidence type="ECO:0000256" key="3">
    <source>
        <dbReference type="ARBA" id="ARBA00022448"/>
    </source>
</evidence>
<comment type="subcellular location">
    <subcellularLocation>
        <location evidence="1">Nucleus</location>
    </subcellularLocation>
</comment>
<accession>A0A0C2H4L4</accession>
<dbReference type="AlphaFoldDB" id="A0A0C2H4L4"/>
<dbReference type="GO" id="GO:0005634">
    <property type="term" value="C:nucleus"/>
    <property type="evidence" value="ECO:0007669"/>
    <property type="project" value="UniProtKB-SubCell"/>
</dbReference>
<evidence type="ECO:0000256" key="1">
    <source>
        <dbReference type="ARBA" id="ARBA00004123"/>
    </source>
</evidence>
<dbReference type="InterPro" id="IPR051345">
    <property type="entry name" value="Importin_beta-like_NTR"/>
</dbReference>
<dbReference type="GO" id="GO:0005737">
    <property type="term" value="C:cytoplasm"/>
    <property type="evidence" value="ECO:0007669"/>
    <property type="project" value="TreeGrafter"/>
</dbReference>